<accession>A0A6G1GIR9</accession>
<gene>
    <name evidence="1" type="ORF">K402DRAFT_399116</name>
</gene>
<dbReference type="AlphaFoldDB" id="A0A6G1GIR9"/>
<keyword evidence="2" id="KW-1185">Reference proteome</keyword>
<dbReference type="Proteomes" id="UP000800041">
    <property type="component" value="Unassembled WGS sequence"/>
</dbReference>
<evidence type="ECO:0000313" key="1">
    <source>
        <dbReference type="EMBL" id="KAF1980811.1"/>
    </source>
</evidence>
<dbReference type="EMBL" id="ML977219">
    <property type="protein sequence ID" value="KAF1980811.1"/>
    <property type="molecule type" value="Genomic_DNA"/>
</dbReference>
<proteinExistence type="predicted"/>
<name>A0A6G1GIR9_9PEZI</name>
<sequence length="112" mass="12861">MNFTYLLLIFQTSKIPSALLTLNKSFPVDECYFLWTLETSSHLPKDVNAPDPLGPNGPGPIITCHVTLLVLCRYTSIALPLEKNQDNQHESKDIQRLYCHHRQRRALCQVIR</sequence>
<organism evidence="1 2">
    <name type="scientific">Aulographum hederae CBS 113979</name>
    <dbReference type="NCBI Taxonomy" id="1176131"/>
    <lineage>
        <taxon>Eukaryota</taxon>
        <taxon>Fungi</taxon>
        <taxon>Dikarya</taxon>
        <taxon>Ascomycota</taxon>
        <taxon>Pezizomycotina</taxon>
        <taxon>Dothideomycetes</taxon>
        <taxon>Pleosporomycetidae</taxon>
        <taxon>Aulographales</taxon>
        <taxon>Aulographaceae</taxon>
    </lineage>
</organism>
<evidence type="ECO:0000313" key="2">
    <source>
        <dbReference type="Proteomes" id="UP000800041"/>
    </source>
</evidence>
<reference evidence="1" key="1">
    <citation type="journal article" date="2020" name="Stud. Mycol.">
        <title>101 Dothideomycetes genomes: a test case for predicting lifestyles and emergence of pathogens.</title>
        <authorList>
            <person name="Haridas S."/>
            <person name="Albert R."/>
            <person name="Binder M."/>
            <person name="Bloem J."/>
            <person name="Labutti K."/>
            <person name="Salamov A."/>
            <person name="Andreopoulos B."/>
            <person name="Baker S."/>
            <person name="Barry K."/>
            <person name="Bills G."/>
            <person name="Bluhm B."/>
            <person name="Cannon C."/>
            <person name="Castanera R."/>
            <person name="Culley D."/>
            <person name="Daum C."/>
            <person name="Ezra D."/>
            <person name="Gonzalez J."/>
            <person name="Henrissat B."/>
            <person name="Kuo A."/>
            <person name="Liang C."/>
            <person name="Lipzen A."/>
            <person name="Lutzoni F."/>
            <person name="Magnuson J."/>
            <person name="Mondo S."/>
            <person name="Nolan M."/>
            <person name="Ohm R."/>
            <person name="Pangilinan J."/>
            <person name="Park H.-J."/>
            <person name="Ramirez L."/>
            <person name="Alfaro M."/>
            <person name="Sun H."/>
            <person name="Tritt A."/>
            <person name="Yoshinaga Y."/>
            <person name="Zwiers L.-H."/>
            <person name="Turgeon B."/>
            <person name="Goodwin S."/>
            <person name="Spatafora J."/>
            <person name="Crous P."/>
            <person name="Grigoriev I."/>
        </authorList>
    </citation>
    <scope>NUCLEOTIDE SEQUENCE</scope>
    <source>
        <strain evidence="1">CBS 113979</strain>
    </source>
</reference>
<protein>
    <submittedName>
        <fullName evidence="1">Uncharacterized protein</fullName>
    </submittedName>
</protein>
<feature type="non-terminal residue" evidence="1">
    <location>
        <position position="112"/>
    </location>
</feature>